<proteinExistence type="predicted"/>
<dbReference type="SMART" id="SM00570">
    <property type="entry name" value="AWS"/>
    <property type="match status" value="1"/>
</dbReference>
<dbReference type="Proteomes" id="UP001168972">
    <property type="component" value="Unassembled WGS sequence"/>
</dbReference>
<evidence type="ECO:0008006" key="26">
    <source>
        <dbReference type="Google" id="ProtNLM"/>
    </source>
</evidence>
<protein>
    <recommendedName>
        <fullName evidence="26">Histone-lysine N-methyltransferase NSD2</fullName>
    </recommendedName>
</protein>
<keyword evidence="14" id="KW-0804">Transcription</keyword>
<dbReference type="PROSITE" id="PS50016">
    <property type="entry name" value="ZF_PHD_2"/>
    <property type="match status" value="1"/>
</dbReference>
<keyword evidence="25" id="KW-1185">Reference proteome</keyword>
<feature type="region of interest" description="Disordered" evidence="17">
    <location>
        <begin position="1151"/>
        <end position="1234"/>
    </location>
</feature>
<feature type="domain" description="PWWP" evidence="21">
    <location>
        <begin position="696"/>
        <end position="758"/>
    </location>
</feature>
<dbReference type="AlphaFoldDB" id="A0AA39G0C4"/>
<dbReference type="InterPro" id="IPR011011">
    <property type="entry name" value="Znf_FYVE_PHD"/>
</dbReference>
<dbReference type="CDD" id="cd15567">
    <property type="entry name" value="PHD4_NSD"/>
    <property type="match status" value="1"/>
</dbReference>
<evidence type="ECO:0000256" key="7">
    <source>
        <dbReference type="ARBA" id="ARBA00022691"/>
    </source>
</evidence>
<dbReference type="CDD" id="cd15566">
    <property type="entry name" value="PHD3_NSD"/>
    <property type="match status" value="1"/>
</dbReference>
<keyword evidence="15" id="KW-0539">Nucleus</keyword>
<feature type="domain" description="Post-SET" evidence="22">
    <location>
        <begin position="1000"/>
        <end position="1016"/>
    </location>
</feature>
<dbReference type="CDD" id="cd05838">
    <property type="entry name" value="PWWP_NSD_rpt2"/>
    <property type="match status" value="1"/>
</dbReference>
<dbReference type="SUPFAM" id="SSF63748">
    <property type="entry name" value="Tudor/PWWP/MBT"/>
    <property type="match status" value="2"/>
</dbReference>
<dbReference type="InterPro" id="IPR046341">
    <property type="entry name" value="SET_dom_sf"/>
</dbReference>
<dbReference type="InterPro" id="IPR019787">
    <property type="entry name" value="Znf_PHD-finger"/>
</dbReference>
<dbReference type="GO" id="GO:0008270">
    <property type="term" value="F:zinc ion binding"/>
    <property type="evidence" value="ECO:0007669"/>
    <property type="project" value="UniProtKB-KW"/>
</dbReference>
<keyword evidence="6" id="KW-0808">Transferase</keyword>
<feature type="compositionally biased region" description="Basic and acidic residues" evidence="17">
    <location>
        <begin position="1160"/>
        <end position="1176"/>
    </location>
</feature>
<dbReference type="SMART" id="SM00293">
    <property type="entry name" value="PWWP"/>
    <property type="match status" value="2"/>
</dbReference>
<keyword evidence="10 16" id="KW-0863">Zinc-finger</keyword>
<feature type="domain" description="PWWP" evidence="21">
    <location>
        <begin position="142"/>
        <end position="207"/>
    </location>
</feature>
<feature type="compositionally biased region" description="Basic and acidic residues" evidence="17">
    <location>
        <begin position="1210"/>
        <end position="1224"/>
    </location>
</feature>
<dbReference type="InterPro" id="IPR000313">
    <property type="entry name" value="PWWP_dom"/>
</dbReference>
<evidence type="ECO:0000256" key="4">
    <source>
        <dbReference type="ARBA" id="ARBA00022553"/>
    </source>
</evidence>
<keyword evidence="8" id="KW-0479">Metal-binding</keyword>
<gene>
    <name evidence="24" type="ORF">PV327_007630</name>
</gene>
<evidence type="ECO:0000256" key="13">
    <source>
        <dbReference type="ARBA" id="ARBA00023015"/>
    </source>
</evidence>
<dbReference type="FunFam" id="2.30.30.140:FF:000099">
    <property type="entry name" value="Histone-lysine N-methyltransferase"/>
    <property type="match status" value="1"/>
</dbReference>
<dbReference type="SMART" id="SM00317">
    <property type="entry name" value="SET"/>
    <property type="match status" value="1"/>
</dbReference>
<keyword evidence="7" id="KW-0949">S-adenosyl-L-methionine</keyword>
<keyword evidence="4" id="KW-0597">Phosphoprotein</keyword>
<dbReference type="PROSITE" id="PS51215">
    <property type="entry name" value="AWS"/>
    <property type="match status" value="1"/>
</dbReference>
<evidence type="ECO:0000256" key="16">
    <source>
        <dbReference type="PROSITE-ProRule" id="PRU00175"/>
    </source>
</evidence>
<evidence type="ECO:0000256" key="1">
    <source>
        <dbReference type="ARBA" id="ARBA00004123"/>
    </source>
</evidence>
<dbReference type="InterPro" id="IPR006560">
    <property type="entry name" value="AWS_dom"/>
</dbReference>
<dbReference type="InterPro" id="IPR001965">
    <property type="entry name" value="Znf_PHD"/>
</dbReference>
<feature type="compositionally biased region" description="Polar residues" evidence="17">
    <location>
        <begin position="1"/>
        <end position="22"/>
    </location>
</feature>
<evidence type="ECO:0000259" key="22">
    <source>
        <dbReference type="PROSITE" id="PS50868"/>
    </source>
</evidence>
<evidence type="ECO:0000313" key="25">
    <source>
        <dbReference type="Proteomes" id="UP001168972"/>
    </source>
</evidence>
<dbReference type="PROSITE" id="PS50089">
    <property type="entry name" value="ZF_RING_2"/>
    <property type="match status" value="1"/>
</dbReference>
<dbReference type="SMART" id="SM00508">
    <property type="entry name" value="PostSET"/>
    <property type="match status" value="1"/>
</dbReference>
<dbReference type="InterPro" id="IPR003616">
    <property type="entry name" value="Post-SET_dom"/>
</dbReference>
<keyword evidence="12" id="KW-0156">Chromatin regulator</keyword>
<dbReference type="GO" id="GO:0005634">
    <property type="term" value="C:nucleus"/>
    <property type="evidence" value="ECO:0007669"/>
    <property type="project" value="UniProtKB-SubCell"/>
</dbReference>
<dbReference type="PANTHER" id="PTHR22884">
    <property type="entry name" value="SET DOMAIN PROTEINS"/>
    <property type="match status" value="1"/>
</dbReference>
<dbReference type="GO" id="GO:0005694">
    <property type="term" value="C:chromosome"/>
    <property type="evidence" value="ECO:0007669"/>
    <property type="project" value="UniProtKB-SubCell"/>
</dbReference>
<dbReference type="Pfam" id="PF00628">
    <property type="entry name" value="PHD"/>
    <property type="match status" value="1"/>
</dbReference>
<dbReference type="InterPro" id="IPR059153">
    <property type="entry name" value="NSD_PHD-1st"/>
</dbReference>
<evidence type="ECO:0000256" key="9">
    <source>
        <dbReference type="ARBA" id="ARBA00022737"/>
    </source>
</evidence>
<feature type="domain" description="AWS" evidence="23">
    <location>
        <begin position="824"/>
        <end position="874"/>
    </location>
</feature>
<dbReference type="InterPro" id="IPR041306">
    <property type="entry name" value="C5HCH"/>
</dbReference>
<accession>A0AA39G0C4</accession>
<name>A0AA39G0C4_MICHY</name>
<evidence type="ECO:0000259" key="19">
    <source>
        <dbReference type="PROSITE" id="PS50089"/>
    </source>
</evidence>
<keyword evidence="9" id="KW-0677">Repeat</keyword>
<dbReference type="GO" id="GO:0032259">
    <property type="term" value="P:methylation"/>
    <property type="evidence" value="ECO:0007669"/>
    <property type="project" value="UniProtKB-KW"/>
</dbReference>
<dbReference type="GO" id="GO:0016279">
    <property type="term" value="F:protein-lysine N-methyltransferase activity"/>
    <property type="evidence" value="ECO:0007669"/>
    <property type="project" value="UniProtKB-ARBA"/>
</dbReference>
<organism evidence="24 25">
    <name type="scientific">Microctonus hyperodae</name>
    <name type="common">Parasitoid wasp</name>
    <dbReference type="NCBI Taxonomy" id="165561"/>
    <lineage>
        <taxon>Eukaryota</taxon>
        <taxon>Metazoa</taxon>
        <taxon>Ecdysozoa</taxon>
        <taxon>Arthropoda</taxon>
        <taxon>Hexapoda</taxon>
        <taxon>Insecta</taxon>
        <taxon>Pterygota</taxon>
        <taxon>Neoptera</taxon>
        <taxon>Endopterygota</taxon>
        <taxon>Hymenoptera</taxon>
        <taxon>Apocrita</taxon>
        <taxon>Ichneumonoidea</taxon>
        <taxon>Braconidae</taxon>
        <taxon>Euphorinae</taxon>
        <taxon>Microctonus</taxon>
    </lineage>
</organism>
<evidence type="ECO:0000256" key="10">
    <source>
        <dbReference type="ARBA" id="ARBA00022771"/>
    </source>
</evidence>
<dbReference type="InterPro" id="IPR055198">
    <property type="entry name" value="NSD_PHD"/>
</dbReference>
<evidence type="ECO:0000256" key="8">
    <source>
        <dbReference type="ARBA" id="ARBA00022723"/>
    </source>
</evidence>
<feature type="domain" description="RING-type" evidence="19">
    <location>
        <begin position="536"/>
        <end position="582"/>
    </location>
</feature>
<evidence type="ECO:0000313" key="24">
    <source>
        <dbReference type="EMBL" id="KAK0178775.1"/>
    </source>
</evidence>
<dbReference type="PROSITE" id="PS01359">
    <property type="entry name" value="ZF_PHD_1"/>
    <property type="match status" value="1"/>
</dbReference>
<dbReference type="InterPro" id="IPR001841">
    <property type="entry name" value="Znf_RING"/>
</dbReference>
<dbReference type="InterPro" id="IPR001214">
    <property type="entry name" value="SET_dom"/>
</dbReference>
<dbReference type="SUPFAM" id="SSF57903">
    <property type="entry name" value="FYVE/PHD zinc finger"/>
    <property type="match status" value="1"/>
</dbReference>
<dbReference type="PROSITE" id="PS50280">
    <property type="entry name" value="SET"/>
    <property type="match status" value="1"/>
</dbReference>
<evidence type="ECO:0000259" key="18">
    <source>
        <dbReference type="PROSITE" id="PS50016"/>
    </source>
</evidence>
<evidence type="ECO:0000259" key="20">
    <source>
        <dbReference type="PROSITE" id="PS50280"/>
    </source>
</evidence>
<dbReference type="SUPFAM" id="SSF82199">
    <property type="entry name" value="SET domain"/>
    <property type="match status" value="1"/>
</dbReference>
<evidence type="ECO:0000259" key="21">
    <source>
        <dbReference type="PROSITE" id="PS50812"/>
    </source>
</evidence>
<dbReference type="Gene3D" id="2.170.270.10">
    <property type="entry name" value="SET domain"/>
    <property type="match status" value="1"/>
</dbReference>
<evidence type="ECO:0000256" key="11">
    <source>
        <dbReference type="ARBA" id="ARBA00022833"/>
    </source>
</evidence>
<dbReference type="InterPro" id="IPR019786">
    <property type="entry name" value="Zinc_finger_PHD-type_CS"/>
</dbReference>
<dbReference type="InterPro" id="IPR013083">
    <property type="entry name" value="Znf_RING/FYVE/PHD"/>
</dbReference>
<dbReference type="Pfam" id="PF23011">
    <property type="entry name" value="PHD-1st_NSD"/>
    <property type="match status" value="1"/>
</dbReference>
<dbReference type="Pfam" id="PF22908">
    <property type="entry name" value="PHD_NSD"/>
    <property type="match status" value="1"/>
</dbReference>
<dbReference type="PROSITE" id="PS50868">
    <property type="entry name" value="POST_SET"/>
    <property type="match status" value="1"/>
</dbReference>
<comment type="caution">
    <text evidence="24">The sequence shown here is derived from an EMBL/GenBank/DDBJ whole genome shotgun (WGS) entry which is preliminary data.</text>
</comment>
<keyword evidence="5" id="KW-0489">Methyltransferase</keyword>
<keyword evidence="3" id="KW-0158">Chromosome</keyword>
<feature type="domain" description="SET" evidence="20">
    <location>
        <begin position="876"/>
        <end position="993"/>
    </location>
</feature>
<evidence type="ECO:0000256" key="14">
    <source>
        <dbReference type="ARBA" id="ARBA00023163"/>
    </source>
</evidence>
<feature type="compositionally biased region" description="Low complexity" evidence="17">
    <location>
        <begin position="1180"/>
        <end position="1197"/>
    </location>
</feature>
<dbReference type="CDD" id="cd19173">
    <property type="entry name" value="SET_NSD"/>
    <property type="match status" value="1"/>
</dbReference>
<keyword evidence="13" id="KW-0805">Transcription regulation</keyword>
<dbReference type="InterPro" id="IPR055197">
    <property type="entry name" value="PHDvar_NSD"/>
</dbReference>
<dbReference type="Pfam" id="PF00856">
    <property type="entry name" value="SET"/>
    <property type="match status" value="1"/>
</dbReference>
<evidence type="ECO:0000256" key="3">
    <source>
        <dbReference type="ARBA" id="ARBA00022454"/>
    </source>
</evidence>
<dbReference type="GO" id="GO:0140938">
    <property type="term" value="F:histone H3 methyltransferase activity"/>
    <property type="evidence" value="ECO:0007669"/>
    <property type="project" value="UniProtKB-ARBA"/>
</dbReference>
<dbReference type="CDD" id="cd15565">
    <property type="entry name" value="PHD2_NSD"/>
    <property type="match status" value="1"/>
</dbReference>
<dbReference type="PROSITE" id="PS50812">
    <property type="entry name" value="PWWP"/>
    <property type="match status" value="2"/>
</dbReference>
<dbReference type="Pfam" id="PF00855">
    <property type="entry name" value="PWWP"/>
    <property type="match status" value="2"/>
</dbReference>
<sequence length="1276" mass="144950">MGSTSQKSHGINQQNHSEQVEQGSIVEKTNEKSAKTANNINLNTQKIISLRSRYGRAVKHVNHTDEKCASKNLKMPKHTKLTENKLSTAAESIGSKNDIVENGVLKTVVDEVNTPNENSPAVEITEVKKKNREELEKCQWKVGQLGWAQVSTFPYWPCIITLDPNINQHTKLQIIGKGTVNMIHVQYFGDNGRHNWVSEMSLIKFTGIADFKKQATEWNNMLPGVKKKESKKTAGYSMKAWTNKKWITAVDEAEELLPMIENERLKVLQPKRKRGKQNKLNEIVSKKAKLDGEKNTKKNIDDDVKSIICLDGDILPTPPSSHKDSSDESVIIHKIKIKRKKKPEKPPSFDLYYERTKDAVANISPDSTPEDIRTYLVKSWENMSERARRKYIPRRKYESKHRTKYCKTTFSKGFSTKKSRGKPKSHKINEIVSALDTVKKTRAPNLFRGTKSERVCQICERTGNLTRCKGPCYSYFHLKCVKPGEPESECSADEAIPDDDTNKTETETITIDDDKKDEVDETFKCIDCLSGVAPACFICNERDDERIRCSVMACGKHYHALCLKLWPQSLLQGVRLTCPYHSCHTCISDNPQVGHMRTSHEKIVRCVRCPSTYHASSKCLPAGSEILTGSQIICPKHFKAPHPPLNAAWCFLCTRGGSLICCDTCPTSFHPECLGINAPDGAFICEDCETGRLPLYGEIVWVKLGNYRWWPSRICFPHEIPNNIEAVSHKPGEFCVMFLGTLNYYWVHRGRVFLYQDDDSNVKSSVNKSNVDGAFVQALREANELHQRFKRKRKDEESRALKPPYYVKLKVNKPVGNVKHMEVESIVACECDARWENPCSPDSDCLNRILSIECSPGICPAGARCNNQSFVRREYPAMEPFHTQGRGWGLRSLEAIKSGQFVIEYVGEVIDEAEYKRRINRKKELRNENYYFLTIDVFRTIDAEPKGNLSRFMNHSCQPNCETQKWTVNGDTRIGLFAIRDIDVGEELTFNYNLASDGETRKPCLCGAPNCSGYIGLKAQKPQLTPIQPTKVANGQAANHDKGEKAQKRRSKIFKCWRCKEDILGVDELIECGLKSCSKKYHKRCVKRRRSRFRCPWHHCIDCNKRTSGHCLFCSTAYCQAHIDGKLTEYKGDRVTPGFVCKIHEDVEDVDSQKSLSPENVKEESDNYIEPDRESLLADSDSPVPESLPEESSPSGSVTEVQTIIDESEVLQKEDAENTKKIPDKQLPPIKSAPNIVRKSSKRLLDKKFRNEEKIRALRSLTTNQLKQIISNEVSS</sequence>
<reference evidence="24" key="2">
    <citation type="submission" date="2023-03" db="EMBL/GenBank/DDBJ databases">
        <authorList>
            <person name="Inwood S.N."/>
            <person name="Skelly J.G."/>
            <person name="Guhlin J."/>
            <person name="Harrop T.W.R."/>
            <person name="Goldson S.G."/>
            <person name="Dearden P.K."/>
        </authorList>
    </citation>
    <scope>NUCLEOTIDE SEQUENCE</scope>
    <source>
        <strain evidence="24">Lincoln</strain>
        <tissue evidence="24">Whole body</tissue>
    </source>
</reference>
<dbReference type="Pfam" id="PF17907">
    <property type="entry name" value="AWS"/>
    <property type="match status" value="1"/>
</dbReference>
<evidence type="ECO:0000256" key="5">
    <source>
        <dbReference type="ARBA" id="ARBA00022603"/>
    </source>
</evidence>
<dbReference type="SMART" id="SM00249">
    <property type="entry name" value="PHD"/>
    <property type="match status" value="4"/>
</dbReference>
<feature type="domain" description="PHD-type" evidence="18">
    <location>
        <begin position="647"/>
        <end position="691"/>
    </location>
</feature>
<reference evidence="24" key="1">
    <citation type="journal article" date="2023" name="bioRxiv">
        <title>Scaffold-level genome assemblies of two parasitoid biocontrol wasps reveal the parthenogenesis mechanism and an associated novel virus.</title>
        <authorList>
            <person name="Inwood S."/>
            <person name="Skelly J."/>
            <person name="Guhlin J."/>
            <person name="Harrop T."/>
            <person name="Goldson S."/>
            <person name="Dearden P."/>
        </authorList>
    </citation>
    <scope>NUCLEOTIDE SEQUENCE</scope>
    <source>
        <strain evidence="24">Lincoln</strain>
        <tissue evidence="24">Whole body</tissue>
    </source>
</reference>
<dbReference type="Pfam" id="PF17982">
    <property type="entry name" value="C5HCH"/>
    <property type="match status" value="1"/>
</dbReference>
<evidence type="ECO:0000259" key="23">
    <source>
        <dbReference type="PROSITE" id="PS51215"/>
    </source>
</evidence>
<evidence type="ECO:0000256" key="15">
    <source>
        <dbReference type="ARBA" id="ARBA00023242"/>
    </source>
</evidence>
<evidence type="ECO:0000256" key="17">
    <source>
        <dbReference type="SAM" id="MobiDB-lite"/>
    </source>
</evidence>
<evidence type="ECO:0000256" key="12">
    <source>
        <dbReference type="ARBA" id="ARBA00022853"/>
    </source>
</evidence>
<dbReference type="Pfam" id="PF23004">
    <property type="entry name" value="PHDvar_NSD"/>
    <property type="match status" value="1"/>
</dbReference>
<feature type="region of interest" description="Disordered" evidence="17">
    <location>
        <begin position="1"/>
        <end position="23"/>
    </location>
</feature>
<evidence type="ECO:0000256" key="2">
    <source>
        <dbReference type="ARBA" id="ARBA00004286"/>
    </source>
</evidence>
<keyword evidence="11" id="KW-0862">Zinc</keyword>
<comment type="subcellular location">
    <subcellularLocation>
        <location evidence="2">Chromosome</location>
    </subcellularLocation>
    <subcellularLocation>
        <location evidence="1">Nucleus</location>
    </subcellularLocation>
</comment>
<dbReference type="CDD" id="cd20144">
    <property type="entry name" value="PWWP_NSD_rpt1"/>
    <property type="match status" value="1"/>
</dbReference>
<evidence type="ECO:0000256" key="6">
    <source>
        <dbReference type="ARBA" id="ARBA00022679"/>
    </source>
</evidence>
<dbReference type="Gene3D" id="2.30.30.140">
    <property type="match status" value="2"/>
</dbReference>
<dbReference type="InterPro" id="IPR050777">
    <property type="entry name" value="SET2_Histone-Lys_MeTrsfase"/>
</dbReference>
<dbReference type="EMBL" id="JAQQBR010000004">
    <property type="protein sequence ID" value="KAK0178775.1"/>
    <property type="molecule type" value="Genomic_DNA"/>
</dbReference>
<dbReference type="Gene3D" id="3.30.40.10">
    <property type="entry name" value="Zinc/RING finger domain, C3HC4 (zinc finger)"/>
    <property type="match status" value="3"/>
</dbReference>